<feature type="region of interest" description="Disordered" evidence="5">
    <location>
        <begin position="1"/>
        <end position="130"/>
    </location>
</feature>
<feature type="transmembrane region" description="Helical" evidence="6">
    <location>
        <begin position="910"/>
        <end position="929"/>
    </location>
</feature>
<feature type="transmembrane region" description="Helical" evidence="6">
    <location>
        <begin position="347"/>
        <end position="368"/>
    </location>
</feature>
<evidence type="ECO:0000259" key="7">
    <source>
        <dbReference type="Pfam" id="PF10334"/>
    </source>
</evidence>
<dbReference type="Pfam" id="PF10334">
    <property type="entry name" value="BRE4"/>
    <property type="match status" value="1"/>
</dbReference>
<dbReference type="GO" id="GO:0016020">
    <property type="term" value="C:membrane"/>
    <property type="evidence" value="ECO:0007669"/>
    <property type="project" value="UniProtKB-SubCell"/>
</dbReference>
<dbReference type="STRING" id="741276.A0A2S5B9H7"/>
<feature type="transmembrane region" description="Helical" evidence="6">
    <location>
        <begin position="1032"/>
        <end position="1052"/>
    </location>
</feature>
<dbReference type="InterPro" id="IPR049453">
    <property type="entry name" value="Memb_transporter_dom"/>
</dbReference>
<evidence type="ECO:0000256" key="4">
    <source>
        <dbReference type="ARBA" id="ARBA00023136"/>
    </source>
</evidence>
<feature type="compositionally biased region" description="Basic and acidic residues" evidence="5">
    <location>
        <begin position="90"/>
        <end position="102"/>
    </location>
</feature>
<feature type="domain" description="Putative ER transporter 6TM N-terminal" evidence="8">
    <location>
        <begin position="150"/>
        <end position="477"/>
    </location>
</feature>
<dbReference type="Pfam" id="PF13515">
    <property type="entry name" value="FUSC_2"/>
    <property type="match status" value="1"/>
</dbReference>
<feature type="transmembrane region" description="Helical" evidence="6">
    <location>
        <begin position="990"/>
        <end position="1011"/>
    </location>
</feature>
<comment type="caution">
    <text evidence="10">The sequence shown here is derived from an EMBL/GenBank/DDBJ whole genome shotgun (WGS) entry which is preliminary data.</text>
</comment>
<feature type="compositionally biased region" description="Polar residues" evidence="5">
    <location>
        <begin position="579"/>
        <end position="593"/>
    </location>
</feature>
<feature type="transmembrane region" description="Helical" evidence="6">
    <location>
        <begin position="215"/>
        <end position="235"/>
    </location>
</feature>
<keyword evidence="3 6" id="KW-1133">Transmembrane helix</keyword>
<sequence>MAPSRTSSARSADKVRQPRFVVADDSSGDESDRGAHQPSRPPPAIVIDGGASRKDIRSSSNHVGFVEPPLQEKQPDHGAAAANAADMQDGGERQRADPEKSSPSDFSADSSYPPTGRQAFDRPEFDTEPPLEANAHAKKSRLPPLPEFLAWIPPHLNWKGWRPVIRSSLAAWLGLLLMLCGPSGRALGQASFLVLVVAVISPAAQPIASQLETVFFQFFFVGVAWAWSCIALAIAHASRSTKFSKADFQVYAAQRFAQPGMTAAEIQAAASDAIFEGVFIEAAPSAVCAIFLGAGCGFFLWLRGWVGPGPMTFGLIFSMILIIISLTIGVLFPYAYYSIGVSDASCLVFFIPFACEQAIILACTFLIFPETLAHQFSDRLIAALQPLQTVIHDQKDMLRSNPRTDEWLRFKSLKVNANAAVAAVGLLGASEANLSREVSFGRVNGRDLAAILQKMRILVARTSGFVFFYEIVEKHLHREESDAKGGPVADDLVIHLGRSRAGTPSRTPASTRPHSPDREPSSLTPDDADSRPHAEQLGTALRGLQEREAGGGLRRASPSRPTRHFDRSQSSPGLRASGASFSSLNDIDTSASRTTHRDGDSLPSPDVHRAAQYHQGHYFPHAHARHRRHRDEEKRRSRSRTRHGKHSSSHASLPGLLHDVLHPHVDVRPVGVVESTVYADLEDYLSNPRDEEHLEEIIRLLAAASTSLIETVEESIRHLMDVLHRFKSLDNTVRAAFRYNQAEADETIRISQEQLDTLKRAITSYRETKRLEVVRPFAAIFDPFGTETRGDGVEHEDLQAPSHRGLFWCFQYEHVLLGVSEALVDIFETILKFEQKRRRPRIWFPDLRKAKFRSQQVDQYGEDDPEDLRALDTRNFSSARNPDYKPPRNIAQHVGVQLHHLGRIASRRDVLFGVKMAFVVGLCSLPAMFPSSSYFFYSQRGVWVLIMLCLTSNQFLGDVLFGYIVRVVGTIVGAALGLLLWSIAAQRGRGNPFALAAVCAVAFPFVFFYRVHMQPYVLFPQSRAARRLIHDLLRSIMTAILPSVTCVLVIGYSWKGAHDPSLSTVGYGFSVAWRRFVCVLIGISVAFIASFLPPSSRQKISIRRTYAKVVYRMGDVVCQIISFANCKAGPTKPPKIIVNNLAALRLRVNRTIQARAMARYELSLQGAWPGELYAAVQALIMEMLDLLGQLAMVISKLDQSWTKALLHRSQLANPRFLQDVLTTLQLISTALDHGTPLPYIYNPLLERFLKSPEALASGHAHGYGYEVQLGDDDVDGLPQHVDFKTICSLEYLRFSSGVSQVYAIINFTVKSLVGENYLLYGLEERQNRHDAEEKRGLLAQHFPGHDDSRRSSFDGSRHV</sequence>
<evidence type="ECO:0000313" key="11">
    <source>
        <dbReference type="Proteomes" id="UP000237144"/>
    </source>
</evidence>
<feature type="compositionally biased region" description="Polar residues" evidence="5">
    <location>
        <begin position="502"/>
        <end position="513"/>
    </location>
</feature>
<keyword evidence="11" id="KW-1185">Reference proteome</keyword>
<dbReference type="EMBL" id="PJQD01000038">
    <property type="protein sequence ID" value="POY73371.1"/>
    <property type="molecule type" value="Genomic_DNA"/>
</dbReference>
<feature type="transmembrane region" description="Helical" evidence="6">
    <location>
        <begin position="282"/>
        <end position="302"/>
    </location>
</feature>
<feature type="domain" description="DUF2421" evidence="7">
    <location>
        <begin position="1098"/>
        <end position="1317"/>
    </location>
</feature>
<evidence type="ECO:0000259" key="8">
    <source>
        <dbReference type="Pfam" id="PF10337"/>
    </source>
</evidence>
<evidence type="ECO:0000313" key="10">
    <source>
        <dbReference type="EMBL" id="POY73371.1"/>
    </source>
</evidence>
<comment type="subcellular location">
    <subcellularLocation>
        <location evidence="1">Membrane</location>
        <topology evidence="1">Multi-pass membrane protein</topology>
    </subcellularLocation>
</comment>
<feature type="region of interest" description="Disordered" evidence="5">
    <location>
        <begin position="498"/>
        <end position="656"/>
    </location>
</feature>
<feature type="region of interest" description="Disordered" evidence="5">
    <location>
        <begin position="1338"/>
        <end position="1359"/>
    </location>
</feature>
<dbReference type="PANTHER" id="PTHR37994:SF1">
    <property type="entry name" value="ER TRANSPORTER 6TM N-TERMINAL DOMAIN-CONTAINING PROTEIN"/>
    <property type="match status" value="1"/>
</dbReference>
<feature type="transmembrane region" description="Helical" evidence="6">
    <location>
        <begin position="1072"/>
        <end position="1093"/>
    </location>
</feature>
<protein>
    <recommendedName>
        <fullName evidence="12">ER transporter 6TM N-terminal domain-containing protein</fullName>
    </recommendedName>
</protein>
<feature type="compositionally biased region" description="Polar residues" evidence="5">
    <location>
        <begin position="1"/>
        <end position="10"/>
    </location>
</feature>
<accession>A0A2S5B9H7</accession>
<feature type="compositionally biased region" description="Basic and acidic residues" evidence="5">
    <location>
        <begin position="1343"/>
        <end position="1359"/>
    </location>
</feature>
<feature type="transmembrane region" description="Helical" evidence="6">
    <location>
        <begin position="190"/>
        <end position="208"/>
    </location>
</feature>
<dbReference type="PANTHER" id="PTHR37994">
    <property type="entry name" value="ARAE_2_N DOMAIN-CONTAINING PROTEIN-RELATED"/>
    <property type="match status" value="1"/>
</dbReference>
<feature type="compositionally biased region" description="Low complexity" evidence="5">
    <location>
        <begin position="103"/>
        <end position="114"/>
    </location>
</feature>
<evidence type="ECO:0000256" key="5">
    <source>
        <dbReference type="SAM" id="MobiDB-lite"/>
    </source>
</evidence>
<dbReference type="InterPro" id="IPR018823">
    <property type="entry name" value="ArAE_2_N"/>
</dbReference>
<keyword evidence="4 6" id="KW-0472">Membrane</keyword>
<dbReference type="InterPro" id="IPR018820">
    <property type="entry name" value="BRE4-related_DUF2421"/>
</dbReference>
<feature type="domain" description="Integral membrane bound transporter" evidence="9">
    <location>
        <begin position="934"/>
        <end position="1088"/>
    </location>
</feature>
<dbReference type="Pfam" id="PF10337">
    <property type="entry name" value="ArAE_2_N"/>
    <property type="match status" value="1"/>
</dbReference>
<keyword evidence="2 6" id="KW-0812">Transmembrane</keyword>
<feature type="transmembrane region" description="Helical" evidence="6">
    <location>
        <begin position="963"/>
        <end position="984"/>
    </location>
</feature>
<name>A0A2S5B9H7_9BASI</name>
<evidence type="ECO:0000259" key="9">
    <source>
        <dbReference type="Pfam" id="PF13515"/>
    </source>
</evidence>
<evidence type="ECO:0000256" key="1">
    <source>
        <dbReference type="ARBA" id="ARBA00004141"/>
    </source>
</evidence>
<feature type="compositionally biased region" description="Basic residues" evidence="5">
    <location>
        <begin position="620"/>
        <end position="629"/>
    </location>
</feature>
<gene>
    <name evidence="10" type="ORF">BMF94_3708</name>
</gene>
<evidence type="ECO:0008006" key="12">
    <source>
        <dbReference type="Google" id="ProtNLM"/>
    </source>
</evidence>
<dbReference type="Proteomes" id="UP000237144">
    <property type="component" value="Unassembled WGS sequence"/>
</dbReference>
<dbReference type="OrthoDB" id="2274698at2759"/>
<evidence type="ECO:0000256" key="2">
    <source>
        <dbReference type="ARBA" id="ARBA00022692"/>
    </source>
</evidence>
<feature type="compositionally biased region" description="Basic residues" evidence="5">
    <location>
        <begin position="636"/>
        <end position="648"/>
    </location>
</feature>
<organism evidence="10 11">
    <name type="scientific">Rhodotorula taiwanensis</name>
    <dbReference type="NCBI Taxonomy" id="741276"/>
    <lineage>
        <taxon>Eukaryota</taxon>
        <taxon>Fungi</taxon>
        <taxon>Dikarya</taxon>
        <taxon>Basidiomycota</taxon>
        <taxon>Pucciniomycotina</taxon>
        <taxon>Microbotryomycetes</taxon>
        <taxon>Sporidiobolales</taxon>
        <taxon>Sporidiobolaceae</taxon>
        <taxon>Rhodotorula</taxon>
    </lineage>
</organism>
<reference evidence="10 11" key="1">
    <citation type="journal article" date="2018" name="Front. Microbiol.">
        <title>Prospects for Fungal Bioremediation of Acidic Radioactive Waste Sites: Characterization and Genome Sequence of Rhodotorula taiwanensis MD1149.</title>
        <authorList>
            <person name="Tkavc R."/>
            <person name="Matrosova V.Y."/>
            <person name="Grichenko O.E."/>
            <person name="Gostincar C."/>
            <person name="Volpe R.P."/>
            <person name="Klimenkova P."/>
            <person name="Gaidamakova E.K."/>
            <person name="Zhou C.E."/>
            <person name="Stewart B.J."/>
            <person name="Lyman M.G."/>
            <person name="Malfatti S.A."/>
            <person name="Rubinfeld B."/>
            <person name="Courtot M."/>
            <person name="Singh J."/>
            <person name="Dalgard C.L."/>
            <person name="Hamilton T."/>
            <person name="Frey K.G."/>
            <person name="Gunde-Cimerman N."/>
            <person name="Dugan L."/>
            <person name="Daly M.J."/>
        </authorList>
    </citation>
    <scope>NUCLEOTIDE SEQUENCE [LARGE SCALE GENOMIC DNA]</scope>
    <source>
        <strain evidence="10 11">MD1149</strain>
    </source>
</reference>
<evidence type="ECO:0000256" key="6">
    <source>
        <dbReference type="SAM" id="Phobius"/>
    </source>
</evidence>
<feature type="transmembrane region" description="Helical" evidence="6">
    <location>
        <begin position="314"/>
        <end position="335"/>
    </location>
</feature>
<evidence type="ECO:0000256" key="3">
    <source>
        <dbReference type="ARBA" id="ARBA00022989"/>
    </source>
</evidence>
<proteinExistence type="predicted"/>